<accession>A0A4V6P2H3</accession>
<dbReference type="EMBL" id="SMBU01000037">
    <property type="protein sequence ID" value="TCU88920.1"/>
    <property type="molecule type" value="Genomic_DNA"/>
</dbReference>
<dbReference type="Proteomes" id="UP000295110">
    <property type="component" value="Unassembled WGS sequence"/>
</dbReference>
<comment type="caution">
    <text evidence="1">The sequence shown here is derived from an EMBL/GenBank/DDBJ whole genome shotgun (WGS) entry which is preliminary data.</text>
</comment>
<gene>
    <name evidence="1" type="ORF">EV671_10372</name>
</gene>
<dbReference type="OrthoDB" id="8456995at2"/>
<evidence type="ECO:0000313" key="2">
    <source>
        <dbReference type="Proteomes" id="UP000295110"/>
    </source>
</evidence>
<dbReference type="RefSeq" id="WP_132575760.1">
    <property type="nucleotide sequence ID" value="NZ_CBCSGL010000042.1"/>
</dbReference>
<dbReference type="AlphaFoldDB" id="A0A4V6P2H3"/>
<proteinExistence type="predicted"/>
<organism evidence="1 2">
    <name type="scientific">Roseateles saccharophilus</name>
    <name type="common">Pseudomonas saccharophila</name>
    <dbReference type="NCBI Taxonomy" id="304"/>
    <lineage>
        <taxon>Bacteria</taxon>
        <taxon>Pseudomonadati</taxon>
        <taxon>Pseudomonadota</taxon>
        <taxon>Betaproteobacteria</taxon>
        <taxon>Burkholderiales</taxon>
        <taxon>Sphaerotilaceae</taxon>
        <taxon>Roseateles</taxon>
    </lineage>
</organism>
<keyword evidence="2" id="KW-1185">Reference proteome</keyword>
<sequence length="199" mass="22563">MYAPMTIDGQIKTFEHLVPINRRVKIELPPNLFKEVLVHFKFSNHCFSEELPEGEVAPAGRGVADGSEKHPRNRVFNEERYVLSKGLVSVIDQLIAGNQRVTKTKHHNYYRADDVSTMRDGQEVKVSYAIFMSAKLKDEPGQQKHLEVYVESAYPLDSQLPVVGSQWSGSFGAMLGSKWNPVQTQPHKAKKTKKIKKTK</sequence>
<protein>
    <submittedName>
        <fullName evidence="1">Uncharacterized protein</fullName>
    </submittedName>
</protein>
<reference evidence="1 2" key="1">
    <citation type="submission" date="2019-03" db="EMBL/GenBank/DDBJ databases">
        <title>Genomic Encyclopedia of Type Strains, Phase IV (KMG-IV): sequencing the most valuable type-strain genomes for metagenomic binning, comparative biology and taxonomic classification.</title>
        <authorList>
            <person name="Goeker M."/>
        </authorList>
    </citation>
    <scope>NUCLEOTIDE SEQUENCE [LARGE SCALE GENOMIC DNA]</scope>
    <source>
        <strain evidence="1 2">DSM 654</strain>
    </source>
</reference>
<evidence type="ECO:0000313" key="1">
    <source>
        <dbReference type="EMBL" id="TCU88920.1"/>
    </source>
</evidence>
<name>A0A4V6P2H3_ROSSA</name>